<sequence length="219" mass="25100">MSKNERSTTHEAQFTELEQEQIANIQLFCLLEPGTQLQCFDKLRPSQQRYTIARSTLFLRIPANTDLRVFTGYFNSQNQQVFINVGQQIPDDVAYARCGVTNAQGARIIWHFDFVPELTENDTDSNKLPSIYNLSDLQYVRAYIQTPITEFNPLQDGQWDTPVGCSVRIEHLPQGWTVNKRVQPGSSIYQIMSADNTITREWKFSAQHAQPPHPLGYTS</sequence>
<dbReference type="AlphaFoldDB" id="A0A261ESL7"/>
<evidence type="ECO:0000313" key="1">
    <source>
        <dbReference type="EMBL" id="OZG49838.1"/>
    </source>
</evidence>
<organism evidence="1 2">
    <name type="scientific">Bombiscardovia coagulans</name>
    <dbReference type="NCBI Taxonomy" id="686666"/>
    <lineage>
        <taxon>Bacteria</taxon>
        <taxon>Bacillati</taxon>
        <taxon>Actinomycetota</taxon>
        <taxon>Actinomycetes</taxon>
        <taxon>Bifidobacteriales</taxon>
        <taxon>Bifidobacteriaceae</taxon>
        <taxon>Bombiscardovia</taxon>
    </lineage>
</organism>
<gene>
    <name evidence="1" type="ORF">BOCO_0355</name>
</gene>
<comment type="caution">
    <text evidence="1">The sequence shown here is derived from an EMBL/GenBank/DDBJ whole genome shotgun (WGS) entry which is preliminary data.</text>
</comment>
<dbReference type="RefSeq" id="WP_094722404.1">
    <property type="nucleotide sequence ID" value="NZ_MWWS01000004.1"/>
</dbReference>
<protein>
    <submittedName>
        <fullName evidence="1">Uncharacterized protein</fullName>
    </submittedName>
</protein>
<proteinExistence type="predicted"/>
<evidence type="ECO:0000313" key="2">
    <source>
        <dbReference type="Proteomes" id="UP000216004"/>
    </source>
</evidence>
<dbReference type="Proteomes" id="UP000216004">
    <property type="component" value="Unassembled WGS sequence"/>
</dbReference>
<name>A0A261ESL7_9BIFI</name>
<reference evidence="1 2" key="1">
    <citation type="journal article" date="2017" name="BMC Genomics">
        <title>Comparative genomic and phylogenomic analyses of the Bifidobacteriaceae family.</title>
        <authorList>
            <person name="Lugli G.A."/>
            <person name="Milani C."/>
            <person name="Turroni F."/>
            <person name="Duranti S."/>
            <person name="Mancabelli L."/>
            <person name="Mangifesta M."/>
            <person name="Ferrario C."/>
            <person name="Modesto M."/>
            <person name="Mattarelli P."/>
            <person name="Jiri K."/>
            <person name="van Sinderen D."/>
            <person name="Ventura M."/>
        </authorList>
    </citation>
    <scope>NUCLEOTIDE SEQUENCE [LARGE SCALE GENOMIC DNA]</scope>
    <source>
        <strain evidence="1 2">DSM 22924</strain>
    </source>
</reference>
<dbReference type="EMBL" id="MWWS01000004">
    <property type="protein sequence ID" value="OZG49838.1"/>
    <property type="molecule type" value="Genomic_DNA"/>
</dbReference>
<keyword evidence="2" id="KW-1185">Reference proteome</keyword>
<accession>A0A261ESL7</accession>